<feature type="compositionally biased region" description="Basic and acidic residues" evidence="1">
    <location>
        <begin position="33"/>
        <end position="50"/>
    </location>
</feature>
<protein>
    <submittedName>
        <fullName evidence="2">Uncharacterized protein</fullName>
    </submittedName>
</protein>
<feature type="region of interest" description="Disordered" evidence="1">
    <location>
        <begin position="189"/>
        <end position="221"/>
    </location>
</feature>
<evidence type="ECO:0000256" key="1">
    <source>
        <dbReference type="SAM" id="MobiDB-lite"/>
    </source>
</evidence>
<comment type="caution">
    <text evidence="2">The sequence shown here is derived from an EMBL/GenBank/DDBJ whole genome shotgun (WGS) entry which is preliminary data.</text>
</comment>
<evidence type="ECO:0000313" key="2">
    <source>
        <dbReference type="EMBL" id="OMH83948.1"/>
    </source>
</evidence>
<reference evidence="3" key="1">
    <citation type="submission" date="2017-01" db="EMBL/GenBank/DDBJ databases">
        <authorList>
            <person name="Wang Y."/>
            <person name="White M."/>
            <person name="Kvist S."/>
            <person name="Moncalvo J.-M."/>
        </authorList>
    </citation>
    <scope>NUCLEOTIDE SEQUENCE [LARGE SCALE GENOMIC DNA]</scope>
    <source>
        <strain evidence="3">COL-18-3</strain>
    </source>
</reference>
<feature type="compositionally biased region" description="Acidic residues" evidence="1">
    <location>
        <begin position="94"/>
        <end position="126"/>
    </location>
</feature>
<organism evidence="2 3">
    <name type="scientific">Zancudomyces culisetae</name>
    <name type="common">Gut fungus</name>
    <name type="synonym">Smittium culisetae</name>
    <dbReference type="NCBI Taxonomy" id="1213189"/>
    <lineage>
        <taxon>Eukaryota</taxon>
        <taxon>Fungi</taxon>
        <taxon>Fungi incertae sedis</taxon>
        <taxon>Zoopagomycota</taxon>
        <taxon>Kickxellomycotina</taxon>
        <taxon>Harpellomycetes</taxon>
        <taxon>Harpellales</taxon>
        <taxon>Legeriomycetaceae</taxon>
        <taxon>Zancudomyces</taxon>
    </lineage>
</organism>
<gene>
    <name evidence="2" type="ORF">AX774_g2540</name>
</gene>
<feature type="compositionally biased region" description="Acidic residues" evidence="1">
    <location>
        <begin position="69"/>
        <end position="86"/>
    </location>
</feature>
<accession>A0A1R1PSL2</accession>
<dbReference type="AlphaFoldDB" id="A0A1R1PSL2"/>
<dbReference type="Proteomes" id="UP000188320">
    <property type="component" value="Unassembled WGS sequence"/>
</dbReference>
<feature type="compositionally biased region" description="Basic and acidic residues" evidence="1">
    <location>
        <begin position="196"/>
        <end position="209"/>
    </location>
</feature>
<feature type="region of interest" description="Disordered" evidence="1">
    <location>
        <begin position="1"/>
        <end position="151"/>
    </location>
</feature>
<name>A0A1R1PSL2_ZANCU</name>
<keyword evidence="3" id="KW-1185">Reference proteome</keyword>
<dbReference type="EMBL" id="LSSK01000279">
    <property type="protein sequence ID" value="OMH83948.1"/>
    <property type="molecule type" value="Genomic_DNA"/>
</dbReference>
<feature type="compositionally biased region" description="Basic and acidic residues" evidence="1">
    <location>
        <begin position="127"/>
        <end position="151"/>
    </location>
</feature>
<feature type="compositionally biased region" description="Acidic residues" evidence="1">
    <location>
        <begin position="51"/>
        <end position="60"/>
    </location>
</feature>
<evidence type="ECO:0000313" key="3">
    <source>
        <dbReference type="Proteomes" id="UP000188320"/>
    </source>
</evidence>
<sequence length="244" mass="28235">MNELKIGGKQRKEGSGNPEDEVVVVEAGGNDVEGEHIEEILDADYNKEEIDTYDEFDGYEMEQIIEPHEEGEEDYVDEEQQEEEELEGGREGEGKEDEEGEGEGEEGEEGEEEEEEEEGEYDQEDYYGERYYEEEVERVQGESVDEKEKNVKDEIKGTKGIISKIEKIYKRLGENTLAINSEETLLNSISRSGGDQNRHEMVGDDKVDMMEEEERENIKADTKKYDEERRFYNTNALFEQASME</sequence>
<proteinExistence type="predicted"/>